<feature type="transmembrane region" description="Helical" evidence="7">
    <location>
        <begin position="166"/>
        <end position="188"/>
    </location>
</feature>
<dbReference type="InterPro" id="IPR051393">
    <property type="entry name" value="ABC_transporter_permease"/>
</dbReference>
<protein>
    <submittedName>
        <fullName evidence="9">Lactose transport system permease protein LacF</fullName>
    </submittedName>
</protein>
<dbReference type="PANTHER" id="PTHR30193">
    <property type="entry name" value="ABC TRANSPORTER PERMEASE PROTEIN"/>
    <property type="match status" value="1"/>
</dbReference>
<evidence type="ECO:0000259" key="8">
    <source>
        <dbReference type="PROSITE" id="PS50928"/>
    </source>
</evidence>
<name>A0A644ZJ47_9ZZZZ</name>
<dbReference type="PANTHER" id="PTHR30193:SF37">
    <property type="entry name" value="INNER MEMBRANE ABC TRANSPORTER PERMEASE PROTEIN YCJO"/>
    <property type="match status" value="1"/>
</dbReference>
<evidence type="ECO:0000256" key="6">
    <source>
        <dbReference type="ARBA" id="ARBA00023136"/>
    </source>
</evidence>
<comment type="caution">
    <text evidence="9">The sequence shown here is derived from an EMBL/GenBank/DDBJ whole genome shotgun (WGS) entry which is preliminary data.</text>
</comment>
<sequence>MESKTNKYGVSHAIQRQIDRTSYLFLLPMLIFFLGFVIIPMGMGIFTSFFDYTMSSFRFIGLKNYLDLFSDPKFLRSFWNTFVIVVVSVPSVTIFSLWVASLIYDKNAWVTSTFRGVFYLPVVTGTVPVVVVWKWIFDKYAGILNYVLVSLGVIEKNIAWLGNKDTAIWCILVILFTTSIGQPIVLYISSLANIDNSMLEAAEVDGASNLRTFWQIKWPSILPTTLYVVVITTINSFQCFALIQLLTSGGPVYSTSTIMYYLYDNAFSLYRYGYANAMGVLLAMVIGLFSILQFKSIKSNVEY</sequence>
<evidence type="ECO:0000256" key="5">
    <source>
        <dbReference type="ARBA" id="ARBA00022989"/>
    </source>
</evidence>
<feature type="transmembrane region" description="Helical" evidence="7">
    <location>
        <begin position="78"/>
        <end position="104"/>
    </location>
</feature>
<dbReference type="Pfam" id="PF00528">
    <property type="entry name" value="BPD_transp_1"/>
    <property type="match status" value="1"/>
</dbReference>
<gene>
    <name evidence="9" type="primary">lacF_40</name>
    <name evidence="9" type="ORF">SDC9_84413</name>
</gene>
<accession>A0A644ZJ47</accession>
<dbReference type="InterPro" id="IPR000515">
    <property type="entry name" value="MetI-like"/>
</dbReference>
<reference evidence="9" key="1">
    <citation type="submission" date="2019-08" db="EMBL/GenBank/DDBJ databases">
        <authorList>
            <person name="Kucharzyk K."/>
            <person name="Murdoch R.W."/>
            <person name="Higgins S."/>
            <person name="Loffler F."/>
        </authorList>
    </citation>
    <scope>NUCLEOTIDE SEQUENCE</scope>
</reference>
<feature type="transmembrane region" description="Helical" evidence="7">
    <location>
        <begin position="21"/>
        <end position="43"/>
    </location>
</feature>
<dbReference type="PROSITE" id="PS50928">
    <property type="entry name" value="ABC_TM1"/>
    <property type="match status" value="1"/>
</dbReference>
<dbReference type="SUPFAM" id="SSF161098">
    <property type="entry name" value="MetI-like"/>
    <property type="match status" value="1"/>
</dbReference>
<dbReference type="InterPro" id="IPR035906">
    <property type="entry name" value="MetI-like_sf"/>
</dbReference>
<keyword evidence="2" id="KW-0813">Transport</keyword>
<keyword evidence="5 7" id="KW-1133">Transmembrane helix</keyword>
<comment type="subcellular location">
    <subcellularLocation>
        <location evidence="1">Cell membrane</location>
        <topology evidence="1">Multi-pass membrane protein</topology>
    </subcellularLocation>
</comment>
<feature type="transmembrane region" description="Helical" evidence="7">
    <location>
        <begin position="116"/>
        <end position="136"/>
    </location>
</feature>
<proteinExistence type="predicted"/>
<dbReference type="EMBL" id="VSSQ01008067">
    <property type="protein sequence ID" value="MPM37794.1"/>
    <property type="molecule type" value="Genomic_DNA"/>
</dbReference>
<organism evidence="9">
    <name type="scientific">bioreactor metagenome</name>
    <dbReference type="NCBI Taxonomy" id="1076179"/>
    <lineage>
        <taxon>unclassified sequences</taxon>
        <taxon>metagenomes</taxon>
        <taxon>ecological metagenomes</taxon>
    </lineage>
</organism>
<feature type="domain" description="ABC transmembrane type-1" evidence="8">
    <location>
        <begin position="78"/>
        <end position="293"/>
    </location>
</feature>
<evidence type="ECO:0000256" key="4">
    <source>
        <dbReference type="ARBA" id="ARBA00022692"/>
    </source>
</evidence>
<dbReference type="AlphaFoldDB" id="A0A644ZJ47"/>
<evidence type="ECO:0000256" key="7">
    <source>
        <dbReference type="SAM" id="Phobius"/>
    </source>
</evidence>
<keyword evidence="4 7" id="KW-0812">Transmembrane</keyword>
<evidence type="ECO:0000313" key="9">
    <source>
        <dbReference type="EMBL" id="MPM37794.1"/>
    </source>
</evidence>
<evidence type="ECO:0000256" key="1">
    <source>
        <dbReference type="ARBA" id="ARBA00004651"/>
    </source>
</evidence>
<evidence type="ECO:0000256" key="2">
    <source>
        <dbReference type="ARBA" id="ARBA00022448"/>
    </source>
</evidence>
<dbReference type="Gene3D" id="1.10.3720.10">
    <property type="entry name" value="MetI-like"/>
    <property type="match status" value="1"/>
</dbReference>
<feature type="transmembrane region" description="Helical" evidence="7">
    <location>
        <begin position="272"/>
        <end position="292"/>
    </location>
</feature>
<keyword evidence="6 7" id="KW-0472">Membrane</keyword>
<dbReference type="GO" id="GO:0005886">
    <property type="term" value="C:plasma membrane"/>
    <property type="evidence" value="ECO:0007669"/>
    <property type="project" value="UniProtKB-SubCell"/>
</dbReference>
<evidence type="ECO:0000256" key="3">
    <source>
        <dbReference type="ARBA" id="ARBA00022475"/>
    </source>
</evidence>
<dbReference type="CDD" id="cd06261">
    <property type="entry name" value="TM_PBP2"/>
    <property type="match status" value="1"/>
</dbReference>
<keyword evidence="3" id="KW-1003">Cell membrane</keyword>
<dbReference type="GO" id="GO:0055085">
    <property type="term" value="P:transmembrane transport"/>
    <property type="evidence" value="ECO:0007669"/>
    <property type="project" value="InterPro"/>
</dbReference>